<dbReference type="GO" id="GO:0016020">
    <property type="term" value="C:membrane"/>
    <property type="evidence" value="ECO:0007669"/>
    <property type="project" value="TreeGrafter"/>
</dbReference>
<dbReference type="PANTHER" id="PTHR43798:SF33">
    <property type="entry name" value="HYDROLASE, PUTATIVE (AFU_ORTHOLOGUE AFUA_2G14860)-RELATED"/>
    <property type="match status" value="1"/>
</dbReference>
<proteinExistence type="predicted"/>
<dbReference type="InterPro" id="IPR050266">
    <property type="entry name" value="AB_hydrolase_sf"/>
</dbReference>
<dbReference type="InterPro" id="IPR000073">
    <property type="entry name" value="AB_hydrolase_1"/>
</dbReference>
<dbReference type="Gene3D" id="3.40.50.1820">
    <property type="entry name" value="alpha/beta hydrolase"/>
    <property type="match status" value="1"/>
</dbReference>
<evidence type="ECO:0000313" key="2">
    <source>
        <dbReference type="EMBL" id="KRO10806.1"/>
    </source>
</evidence>
<dbReference type="OrthoDB" id="9805423at2"/>
<dbReference type="InterPro" id="IPR029058">
    <property type="entry name" value="AB_hydrolase_fold"/>
</dbReference>
<dbReference type="Proteomes" id="UP000051783">
    <property type="component" value="Unassembled WGS sequence"/>
</dbReference>
<dbReference type="PANTHER" id="PTHR43798">
    <property type="entry name" value="MONOACYLGLYCEROL LIPASE"/>
    <property type="match status" value="1"/>
</dbReference>
<comment type="caution">
    <text evidence="2">The sequence shown here is derived from an EMBL/GenBank/DDBJ whole genome shotgun (WGS) entry which is preliminary data.</text>
</comment>
<evidence type="ECO:0000313" key="3">
    <source>
        <dbReference type="Proteomes" id="UP000051783"/>
    </source>
</evidence>
<gene>
    <name evidence="2" type="ORF">IV64_GL002492</name>
</gene>
<dbReference type="Pfam" id="PF12697">
    <property type="entry name" value="Abhydrolase_6"/>
    <property type="match status" value="1"/>
</dbReference>
<name>A0A0R2MAY6_9LACO</name>
<protein>
    <submittedName>
        <fullName evidence="2">Halo peroxidase</fullName>
    </submittedName>
</protein>
<reference evidence="2 3" key="1">
    <citation type="journal article" date="2015" name="Genome Announc.">
        <title>Expanding the biotechnology potential of lactobacilli through comparative genomics of 213 strains and associated genera.</title>
        <authorList>
            <person name="Sun Z."/>
            <person name="Harris H.M."/>
            <person name="McCann A."/>
            <person name="Guo C."/>
            <person name="Argimon S."/>
            <person name="Zhang W."/>
            <person name="Yang X."/>
            <person name="Jeffery I.B."/>
            <person name="Cooney J.C."/>
            <person name="Kagawa T.F."/>
            <person name="Liu W."/>
            <person name="Song Y."/>
            <person name="Salvetti E."/>
            <person name="Wrobel A."/>
            <person name="Rasinkangas P."/>
            <person name="Parkhill J."/>
            <person name="Rea M.C."/>
            <person name="O'Sullivan O."/>
            <person name="Ritari J."/>
            <person name="Douillard F.P."/>
            <person name="Paul Ross R."/>
            <person name="Yang R."/>
            <person name="Briner A.E."/>
            <person name="Felis G.E."/>
            <person name="de Vos W.M."/>
            <person name="Barrangou R."/>
            <person name="Klaenhammer T.R."/>
            <person name="Caufield P.W."/>
            <person name="Cui Y."/>
            <person name="Zhang H."/>
            <person name="O'Toole P.W."/>
        </authorList>
    </citation>
    <scope>NUCLEOTIDE SEQUENCE [LARGE SCALE GENOMIC DNA]</scope>
    <source>
        <strain evidence="2 3">LMG 26013</strain>
    </source>
</reference>
<dbReference type="GO" id="GO:0004601">
    <property type="term" value="F:peroxidase activity"/>
    <property type="evidence" value="ECO:0007669"/>
    <property type="project" value="UniProtKB-KW"/>
</dbReference>
<dbReference type="AlphaFoldDB" id="A0A0R2MAY6"/>
<dbReference type="SUPFAM" id="SSF53474">
    <property type="entry name" value="alpha/beta-Hydrolases"/>
    <property type="match status" value="1"/>
</dbReference>
<feature type="domain" description="AB hydrolase-1" evidence="1">
    <location>
        <begin position="22"/>
        <end position="252"/>
    </location>
</feature>
<evidence type="ECO:0000259" key="1">
    <source>
        <dbReference type="Pfam" id="PF12697"/>
    </source>
</evidence>
<accession>A0A0R2MAY6</accession>
<sequence length="260" mass="29039">MQFLTSDHVSLDYTDEGTGQAVVILTGFGGSKDIWLAQIPVLLQAGYRVINLDGRCQGLSEHTAKGLRISRRAVDAHELITHLELDHPILLGNSMGASTWFAYLSLYGDNNIRAVIDVDQTPKMINTVSWPYGFKQVQWRDFPDYFKLPLGRSTYKHIDDATYARVKAIETQAPFDSALMVPLLINHAFQDWRDVIKQLNVPFLIIAGEQSPYFDSDFAAVTAKMARHGQSLVIPEAGHIVMAEQSAAFNEALLTFLKTL</sequence>
<keyword evidence="3" id="KW-1185">Reference proteome</keyword>
<dbReference type="PATRIC" id="fig|942150.3.peg.2600"/>
<keyword evidence="2" id="KW-0575">Peroxidase</keyword>
<keyword evidence="2" id="KW-0560">Oxidoreductase</keyword>
<dbReference type="EMBL" id="JQCL01000057">
    <property type="protein sequence ID" value="KRO10806.1"/>
    <property type="molecule type" value="Genomic_DNA"/>
</dbReference>
<dbReference type="STRING" id="942150.IV64_GL002492"/>
<organism evidence="2 3">
    <name type="scientific">Lactiplantibacillus xiangfangensis</name>
    <dbReference type="NCBI Taxonomy" id="942150"/>
    <lineage>
        <taxon>Bacteria</taxon>
        <taxon>Bacillati</taxon>
        <taxon>Bacillota</taxon>
        <taxon>Bacilli</taxon>
        <taxon>Lactobacillales</taxon>
        <taxon>Lactobacillaceae</taxon>
        <taxon>Lactiplantibacillus</taxon>
    </lineage>
</organism>
<dbReference type="RefSeq" id="WP_057706199.1">
    <property type="nucleotide sequence ID" value="NZ_JQCL01000057.1"/>
</dbReference>